<protein>
    <submittedName>
        <fullName evidence="2">Uncharacterized protein</fullName>
    </submittedName>
</protein>
<dbReference type="Gene3D" id="3.40.50.300">
    <property type="entry name" value="P-loop containing nucleotide triphosphate hydrolases"/>
    <property type="match status" value="1"/>
</dbReference>
<dbReference type="SUPFAM" id="SSF52540">
    <property type="entry name" value="P-loop containing nucleoside triphosphate hydrolases"/>
    <property type="match status" value="1"/>
</dbReference>
<dbReference type="STRING" id="710696.Intca_0518"/>
<gene>
    <name evidence="2" type="ordered locus">Intca_0518</name>
</gene>
<evidence type="ECO:0000256" key="1">
    <source>
        <dbReference type="SAM" id="MobiDB-lite"/>
    </source>
</evidence>
<reference evidence="2 3" key="1">
    <citation type="journal article" date="2010" name="Stand. Genomic Sci.">
        <title>Complete genome sequence of Intrasporangium calvum type strain (7 KIP).</title>
        <authorList>
            <person name="Del Rio T.G."/>
            <person name="Chertkov O."/>
            <person name="Yasawong M."/>
            <person name="Lucas S."/>
            <person name="Deshpande S."/>
            <person name="Cheng J.F."/>
            <person name="Detter C."/>
            <person name="Tapia R."/>
            <person name="Han C."/>
            <person name="Goodwin L."/>
            <person name="Pitluck S."/>
            <person name="Liolios K."/>
            <person name="Ivanova N."/>
            <person name="Mavromatis K."/>
            <person name="Pati A."/>
            <person name="Chen A."/>
            <person name="Palaniappan K."/>
            <person name="Land M."/>
            <person name="Hauser L."/>
            <person name="Chang Y.J."/>
            <person name="Jeffries C.D."/>
            <person name="Rohde M."/>
            <person name="Pukall R."/>
            <person name="Sikorski J."/>
            <person name="Goker M."/>
            <person name="Woyke T."/>
            <person name="Bristow J."/>
            <person name="Eisen J.A."/>
            <person name="Markowitz V."/>
            <person name="Hugenholtz P."/>
            <person name="Kyrpides N.C."/>
            <person name="Klenk H.P."/>
            <person name="Lapidus A."/>
        </authorList>
    </citation>
    <scope>NUCLEOTIDE SEQUENCE [LARGE SCALE GENOMIC DNA]</scope>
    <source>
        <strain evidence="3">ATCC 23552 / DSM 43043 / JCM 3097 / NBRC 12989 / 7 KIP</strain>
    </source>
</reference>
<feature type="compositionally biased region" description="Low complexity" evidence="1">
    <location>
        <begin position="275"/>
        <end position="322"/>
    </location>
</feature>
<dbReference type="eggNOG" id="COG0455">
    <property type="taxonomic scope" value="Bacteria"/>
</dbReference>
<name>E6S987_INTC7</name>
<dbReference type="Proteomes" id="UP000008914">
    <property type="component" value="Chromosome"/>
</dbReference>
<dbReference type="HOGENOM" id="CLU_823301_0_0_11"/>
<sequence length="337" mass="33594">MGHVIGVIPASGGVGATTFAAVLAVRAAETGHPVVAVDLDSFGGRLDVVLGVEQEPGWRWEQLRGVAGVVDGGGLARELPQSGPLHVLAGATRAAEPERSRADGHPAAAWGTVVSDVVAGLAAAHRVTVLDLARDAAVVESVAPLVDAWVVVAGTGVPQLASAAVSVPLLRRLVDGACARASGAGRVTAAGAGLRRPCEPWLVLRGARIEDDIADAVCDHLDVPVIARVRDDLRLVSDVTCGVAPGARGRGAVVEAADEILLRLVSQPPIELAMSPRPAGSRARPPGASGPGTASAPGAASAPGTVPAPGTASGPGTASAPGVRTGADPSERWGWSA</sequence>
<proteinExistence type="predicted"/>
<organism evidence="2 3">
    <name type="scientific">Intrasporangium calvum (strain ATCC 23552 / DSM 43043 / JCM 3097 / NBRC 12989 / NCIMB 10167 / NRRL B-3866 / 7 KIP)</name>
    <dbReference type="NCBI Taxonomy" id="710696"/>
    <lineage>
        <taxon>Bacteria</taxon>
        <taxon>Bacillati</taxon>
        <taxon>Actinomycetota</taxon>
        <taxon>Actinomycetes</taxon>
        <taxon>Micrococcales</taxon>
        <taxon>Intrasporangiaceae</taxon>
        <taxon>Intrasporangium</taxon>
    </lineage>
</organism>
<evidence type="ECO:0000313" key="3">
    <source>
        <dbReference type="Proteomes" id="UP000008914"/>
    </source>
</evidence>
<keyword evidence="3" id="KW-1185">Reference proteome</keyword>
<feature type="region of interest" description="Disordered" evidence="1">
    <location>
        <begin position="273"/>
        <end position="337"/>
    </location>
</feature>
<dbReference type="KEGG" id="ica:Intca_0518"/>
<dbReference type="AlphaFoldDB" id="E6S987"/>
<dbReference type="EMBL" id="CP002343">
    <property type="protein sequence ID" value="ADU47063.1"/>
    <property type="molecule type" value="Genomic_DNA"/>
</dbReference>
<evidence type="ECO:0000313" key="2">
    <source>
        <dbReference type="EMBL" id="ADU47063.1"/>
    </source>
</evidence>
<dbReference type="InterPro" id="IPR027417">
    <property type="entry name" value="P-loop_NTPase"/>
</dbReference>
<accession>E6S987</accession>